<evidence type="ECO:0000259" key="11">
    <source>
        <dbReference type="PROSITE" id="PS51745"/>
    </source>
</evidence>
<dbReference type="SMART" id="SM01019">
    <property type="entry name" value="B3"/>
    <property type="match status" value="1"/>
</dbReference>
<dbReference type="FunFam" id="2.40.330.10:FF:000001">
    <property type="entry name" value="Auxin response factor"/>
    <property type="match status" value="1"/>
</dbReference>
<evidence type="ECO:0000259" key="10">
    <source>
        <dbReference type="PROSITE" id="PS50863"/>
    </source>
</evidence>
<dbReference type="PANTHER" id="PTHR31384:SF39">
    <property type="entry name" value="AUXIN RESPONSE FACTOR"/>
    <property type="match status" value="1"/>
</dbReference>
<dbReference type="InterPro" id="IPR044835">
    <property type="entry name" value="ARF_plant"/>
</dbReference>
<dbReference type="PANTHER" id="PTHR31384">
    <property type="entry name" value="AUXIN RESPONSE FACTOR 4-RELATED"/>
    <property type="match status" value="1"/>
</dbReference>
<comment type="subcellular location">
    <subcellularLocation>
        <location evidence="1 8">Nucleus</location>
    </subcellularLocation>
</comment>
<keyword evidence="4 8" id="KW-0238">DNA-binding</keyword>
<dbReference type="PROSITE" id="PS50863">
    <property type="entry name" value="B3"/>
    <property type="match status" value="1"/>
</dbReference>
<dbReference type="Proteomes" id="UP000825935">
    <property type="component" value="Chromosome 3"/>
</dbReference>
<evidence type="ECO:0000256" key="7">
    <source>
        <dbReference type="ARBA" id="ARBA00023294"/>
    </source>
</evidence>
<dbReference type="Pfam" id="PF02362">
    <property type="entry name" value="B3"/>
    <property type="match status" value="1"/>
</dbReference>
<dbReference type="CDD" id="cd10017">
    <property type="entry name" value="B3_DNA"/>
    <property type="match status" value="1"/>
</dbReference>
<name>A0A8T2UZU3_CERRI</name>
<evidence type="ECO:0000256" key="8">
    <source>
        <dbReference type="RuleBase" id="RU004561"/>
    </source>
</evidence>
<keyword evidence="13" id="KW-1185">Reference proteome</keyword>
<feature type="domain" description="TF-B3" evidence="10">
    <location>
        <begin position="124"/>
        <end position="226"/>
    </location>
</feature>
<dbReference type="OMA" id="IIAKDMH"/>
<reference evidence="12" key="1">
    <citation type="submission" date="2021-08" db="EMBL/GenBank/DDBJ databases">
        <title>WGS assembly of Ceratopteris richardii.</title>
        <authorList>
            <person name="Marchant D.B."/>
            <person name="Chen G."/>
            <person name="Jenkins J."/>
            <person name="Shu S."/>
            <person name="Leebens-Mack J."/>
            <person name="Grimwood J."/>
            <person name="Schmutz J."/>
            <person name="Soltis P."/>
            <person name="Soltis D."/>
            <person name="Chen Z.-H."/>
        </authorList>
    </citation>
    <scope>NUCLEOTIDE SEQUENCE</scope>
    <source>
        <strain evidence="12">Whitten #5841</strain>
        <tissue evidence="12">Leaf</tissue>
    </source>
</reference>
<dbReference type="InterPro" id="IPR015300">
    <property type="entry name" value="DNA-bd_pseudobarrel_sf"/>
</dbReference>
<comment type="function">
    <text evidence="8">Auxin response factors (ARFs) are transcriptional factors that bind specifically to the DNA sequence 5'-TGTCTC-3' found in the auxin-responsive promoter elements (AuxREs).</text>
</comment>
<gene>
    <name evidence="12" type="ORF">KP509_03G049600</name>
</gene>
<dbReference type="SUPFAM" id="SSF101936">
    <property type="entry name" value="DNA-binding pseudobarrel domain"/>
    <property type="match status" value="1"/>
</dbReference>
<dbReference type="PROSITE" id="PS51745">
    <property type="entry name" value="PB1"/>
    <property type="match status" value="1"/>
</dbReference>
<dbReference type="Gene3D" id="2.40.330.10">
    <property type="entry name" value="DNA-binding pseudobarrel domain"/>
    <property type="match status" value="1"/>
</dbReference>
<dbReference type="FunFam" id="2.30.30.1040:FF:000001">
    <property type="entry name" value="Auxin response factor"/>
    <property type="match status" value="1"/>
</dbReference>
<feature type="region of interest" description="Disordered" evidence="9">
    <location>
        <begin position="543"/>
        <end position="562"/>
    </location>
</feature>
<dbReference type="GO" id="GO:0005634">
    <property type="term" value="C:nucleus"/>
    <property type="evidence" value="ECO:0007669"/>
    <property type="project" value="UniProtKB-SubCell"/>
</dbReference>
<dbReference type="EMBL" id="CM035408">
    <property type="protein sequence ID" value="KAH7441697.1"/>
    <property type="molecule type" value="Genomic_DNA"/>
</dbReference>
<evidence type="ECO:0000256" key="6">
    <source>
        <dbReference type="ARBA" id="ARBA00023242"/>
    </source>
</evidence>
<comment type="similarity">
    <text evidence="2 8">Belongs to the ARF family.</text>
</comment>
<comment type="caution">
    <text evidence="12">The sequence shown here is derived from an EMBL/GenBank/DDBJ whole genome shotgun (WGS) entry which is preliminary data.</text>
</comment>
<keyword evidence="7 8" id="KW-0927">Auxin signaling pathway</keyword>
<organism evidence="12 13">
    <name type="scientific">Ceratopteris richardii</name>
    <name type="common">Triangle waterfern</name>
    <dbReference type="NCBI Taxonomy" id="49495"/>
    <lineage>
        <taxon>Eukaryota</taxon>
        <taxon>Viridiplantae</taxon>
        <taxon>Streptophyta</taxon>
        <taxon>Embryophyta</taxon>
        <taxon>Tracheophyta</taxon>
        <taxon>Polypodiopsida</taxon>
        <taxon>Polypodiidae</taxon>
        <taxon>Polypodiales</taxon>
        <taxon>Pteridineae</taxon>
        <taxon>Pteridaceae</taxon>
        <taxon>Parkerioideae</taxon>
        <taxon>Ceratopteris</taxon>
    </lineage>
</organism>
<feature type="domain" description="PB1" evidence="11">
    <location>
        <begin position="669"/>
        <end position="749"/>
    </location>
</feature>
<dbReference type="Gene3D" id="3.10.20.90">
    <property type="entry name" value="Phosphatidylinositol 3-kinase Catalytic Subunit, Chain A, domain 1"/>
    <property type="match status" value="1"/>
</dbReference>
<evidence type="ECO:0000313" key="12">
    <source>
        <dbReference type="EMBL" id="KAH7441697.1"/>
    </source>
</evidence>
<dbReference type="GO" id="GO:0003677">
    <property type="term" value="F:DNA binding"/>
    <property type="evidence" value="ECO:0007669"/>
    <property type="project" value="UniProtKB-KW"/>
</dbReference>
<dbReference type="GO" id="GO:0006355">
    <property type="term" value="P:regulation of DNA-templated transcription"/>
    <property type="evidence" value="ECO:0007669"/>
    <property type="project" value="InterPro"/>
</dbReference>
<protein>
    <recommendedName>
        <fullName evidence="8">Auxin response factor</fullName>
    </recommendedName>
</protein>
<keyword evidence="6 8" id="KW-0539">Nucleus</keyword>
<keyword evidence="5 8" id="KW-0804">Transcription</keyword>
<evidence type="ECO:0000256" key="9">
    <source>
        <dbReference type="SAM" id="MobiDB-lite"/>
    </source>
</evidence>
<comment type="subunit">
    <text evidence="8">Homodimers and heterodimers.</text>
</comment>
<evidence type="ECO:0000256" key="5">
    <source>
        <dbReference type="ARBA" id="ARBA00023163"/>
    </source>
</evidence>
<dbReference type="InterPro" id="IPR053793">
    <property type="entry name" value="PB1-like"/>
</dbReference>
<evidence type="ECO:0000313" key="13">
    <source>
        <dbReference type="Proteomes" id="UP000825935"/>
    </source>
</evidence>
<dbReference type="InterPro" id="IPR010525">
    <property type="entry name" value="ARF_dom"/>
</dbReference>
<dbReference type="Pfam" id="PF06507">
    <property type="entry name" value="ARF_AD"/>
    <property type="match status" value="1"/>
</dbReference>
<dbReference type="GO" id="GO:0009734">
    <property type="term" value="P:auxin-activated signaling pathway"/>
    <property type="evidence" value="ECO:0007669"/>
    <property type="project" value="UniProtKB-KW"/>
</dbReference>
<feature type="compositionally biased region" description="Polar residues" evidence="9">
    <location>
        <begin position="543"/>
        <end position="559"/>
    </location>
</feature>
<dbReference type="InterPro" id="IPR003340">
    <property type="entry name" value="B3_DNA-bd"/>
</dbReference>
<evidence type="ECO:0000256" key="2">
    <source>
        <dbReference type="ARBA" id="ARBA00007853"/>
    </source>
</evidence>
<sequence>MTEVSALCGRNSGGADTANGSVDPQLWHACAGSQVQVPQVGSSVIYFPQGHAEHASSSPEFPRGLSSSTVPCRVLSVKYLADTDTDEVYARIALQPESLDASANSVLDPPSPQQSLIPSKVASFAKTLTQSDANNGGGFSVPRYCAETIFPRLDYNEDPPVQIVLAKDVHGNVWKFRHIYRGTPRRHLLTTGWSNFVNQKKLVAGDAIVFLRGANGELCVGVRRSTKGMGSCDTATPWHQPSSITGPGMTFSNWDANSAEKSYKFLESFQGSASLSKSKTDAAISGSSFARNRARVSPKSVLDAATLAASGRAFEVIFYPRATIAEFCVKASLVRASLQQRWAPGMRFKMAVETEDASRLSWFMGTVSKVQEADPVLWPKSPWKMLLVTWDEPDLLQCITRVSPWQVELVSPLQIPPFSFPKKKMRLSHPADLLLAGQECMGFASGAMGGEMPGFMNPWHGYFNNIPAGMQGARQDQNYRLSFQMPKFSTSGFSFNDIHRHQDFPMIGEIVSTATNESSVHNLFQHGCGDSDNTKLLMPSSRNNAGNNSHSQLSSTIASGNGVESGRKKTTLLLFGKMIDTSQSFIQQSQVSSDSSRHEAISDGLKSEVCDDGHRFLPDQGAVSHPFKVASLFPDHQGLTASGSNDVESWGWLKQQTSCPARNALDTGSYNCKVFSESDDVGRTVDLSNFASYEQLYDALEKMFGAQKSDFLNRVICVDSMGFSRPIGDEPYWDFMKRVKRLKILTESSSENMTK</sequence>
<proteinExistence type="inferred from homology"/>
<dbReference type="OrthoDB" id="1906869at2759"/>
<dbReference type="AlphaFoldDB" id="A0A8T2UZU3"/>
<evidence type="ECO:0000256" key="1">
    <source>
        <dbReference type="ARBA" id="ARBA00004123"/>
    </source>
</evidence>
<dbReference type="Gene3D" id="2.30.30.1040">
    <property type="match status" value="1"/>
</dbReference>
<keyword evidence="3 8" id="KW-0805">Transcription regulation</keyword>
<accession>A0A8T2UZU3</accession>
<evidence type="ECO:0000256" key="4">
    <source>
        <dbReference type="ARBA" id="ARBA00023125"/>
    </source>
</evidence>
<evidence type="ECO:0000256" key="3">
    <source>
        <dbReference type="ARBA" id="ARBA00023015"/>
    </source>
</evidence>